<dbReference type="EMBL" id="NMUF01000051">
    <property type="protein sequence ID" value="RFA95718.1"/>
    <property type="molecule type" value="Genomic_DNA"/>
</dbReference>
<evidence type="ECO:0000313" key="1">
    <source>
        <dbReference type="EMBL" id="RFA94290.1"/>
    </source>
</evidence>
<proteinExistence type="predicted"/>
<gene>
    <name evidence="1" type="ORF">CGL51_10440</name>
    <name evidence="2" type="ORF">CGL52_12430</name>
</gene>
<sequence>MANRTWILLAECYANACIAQQLTQRLHGEVRHTPLYGRDKIVKKAVRMAQILNARVILVIDYERGNARRYIDINFHLNQIGEGIHVGRMAQHNILAVVFDPNIEEALICKHMRCTEEVMAELKGPHACNHIMHIATIQQKVETIYMSLLSQTA</sequence>
<evidence type="ECO:0000313" key="4">
    <source>
        <dbReference type="Proteomes" id="UP000257123"/>
    </source>
</evidence>
<accession>A0A371QYC4</accession>
<protein>
    <submittedName>
        <fullName evidence="2">Uncharacterized protein</fullName>
    </submittedName>
</protein>
<name>A0A371QYC4_9CREN</name>
<reference evidence="3 4" key="1">
    <citation type="submission" date="2017-07" db="EMBL/GenBank/DDBJ databases">
        <title>Draft genome sequence of aerobic hyperthermophilic archaea, Pyrobaculum aerophilum YKB31 and YKB32.</title>
        <authorList>
            <person name="Mochizuki T."/>
            <person name="Berliner A.J."/>
            <person name="Yoshida-Takashima Y."/>
            <person name="Takaki Y."/>
            <person name="Nunoura T."/>
            <person name="Takai K."/>
        </authorList>
    </citation>
    <scope>NUCLEOTIDE SEQUENCE [LARGE SCALE GENOMIC DNA]</scope>
    <source>
        <strain evidence="1 4">YKB31</strain>
        <strain evidence="2 3">YKB32</strain>
    </source>
</reference>
<organism evidence="2 3">
    <name type="scientific">Pyrobaculum aerophilum</name>
    <dbReference type="NCBI Taxonomy" id="13773"/>
    <lineage>
        <taxon>Archaea</taxon>
        <taxon>Thermoproteota</taxon>
        <taxon>Thermoprotei</taxon>
        <taxon>Thermoproteales</taxon>
        <taxon>Thermoproteaceae</taxon>
        <taxon>Pyrobaculum</taxon>
    </lineage>
</organism>
<dbReference type="Proteomes" id="UP000256877">
    <property type="component" value="Unassembled WGS sequence"/>
</dbReference>
<dbReference type="EMBL" id="NMUE01000039">
    <property type="protein sequence ID" value="RFA94290.1"/>
    <property type="molecule type" value="Genomic_DNA"/>
</dbReference>
<evidence type="ECO:0000313" key="3">
    <source>
        <dbReference type="Proteomes" id="UP000256877"/>
    </source>
</evidence>
<dbReference type="AlphaFoldDB" id="A0A371QYC4"/>
<comment type="caution">
    <text evidence="2">The sequence shown here is derived from an EMBL/GenBank/DDBJ whole genome shotgun (WGS) entry which is preliminary data.</text>
</comment>
<dbReference type="RefSeq" id="WP_116421686.1">
    <property type="nucleotide sequence ID" value="NZ_NMUE01000039.1"/>
</dbReference>
<evidence type="ECO:0000313" key="2">
    <source>
        <dbReference type="EMBL" id="RFA95718.1"/>
    </source>
</evidence>
<dbReference type="OrthoDB" id="384828at2157"/>
<dbReference type="Proteomes" id="UP000257123">
    <property type="component" value="Unassembled WGS sequence"/>
</dbReference>